<reference evidence="2 3" key="1">
    <citation type="submission" date="2016-10" db="EMBL/GenBank/DDBJ databases">
        <title>Comparative genomics uncovers the prolific and rare metabolic potential of the cyanobacterial genus Moorea.</title>
        <authorList>
            <person name="Leao T."/>
            <person name="Castelao G."/>
            <person name="Korobeynikov A."/>
            <person name="Monroe E.A."/>
            <person name="Podell S."/>
            <person name="Glukhov E."/>
            <person name="Allen E."/>
            <person name="Gerwick W.H."/>
            <person name="Gerwick L."/>
        </authorList>
    </citation>
    <scope>NUCLEOTIDE SEQUENCE [LARGE SCALE GENOMIC DNA]</scope>
    <source>
        <strain evidence="2 3">PNG5-198</strain>
    </source>
</reference>
<accession>A0A1U7NBF3</accession>
<dbReference type="AlphaFoldDB" id="A0A1U7NBF3"/>
<feature type="chain" id="PRO_5012075353" evidence="1">
    <location>
        <begin position="25"/>
        <end position="265"/>
    </location>
</feature>
<proteinExistence type="predicted"/>
<keyword evidence="1" id="KW-0732">Signal</keyword>
<evidence type="ECO:0000313" key="3">
    <source>
        <dbReference type="Proteomes" id="UP000186657"/>
    </source>
</evidence>
<dbReference type="EMBL" id="MKZS01000001">
    <property type="protein sequence ID" value="OLT63244.1"/>
    <property type="molecule type" value="Genomic_DNA"/>
</dbReference>
<dbReference type="Proteomes" id="UP000186657">
    <property type="component" value="Unassembled WGS sequence"/>
</dbReference>
<organism evidence="2 3">
    <name type="scientific">Moorena bouillonii PNG</name>
    <dbReference type="NCBI Taxonomy" id="568701"/>
    <lineage>
        <taxon>Bacteria</taxon>
        <taxon>Bacillati</taxon>
        <taxon>Cyanobacteriota</taxon>
        <taxon>Cyanophyceae</taxon>
        <taxon>Coleofasciculales</taxon>
        <taxon>Coleofasciculaceae</taxon>
        <taxon>Moorena</taxon>
    </lineage>
</organism>
<feature type="signal peptide" evidence="1">
    <location>
        <begin position="1"/>
        <end position="24"/>
    </location>
</feature>
<keyword evidence="3" id="KW-1185">Reference proteome</keyword>
<comment type="caution">
    <text evidence="2">The sequence shown here is derived from an EMBL/GenBank/DDBJ whole genome shotgun (WGS) entry which is preliminary data.</text>
</comment>
<gene>
    <name evidence="2" type="ORF">BJP37_11835</name>
</gene>
<sequence>MISFLLLAIVAATGLACAPESATADESPEPAFDPSTRVHVSDASDPKAIEIAQATIEKMGGWQAWDRTRFLSWKFFGGRQHYWDRWTGDVRIEGQGRDGNEFLFLVNIQEQEGRAWQGGEEVTDPETLKAAVDGARQMWVNDSYWLIMPFKLLDPGVTLKYAGEQEMEDGRASDVLELTFDSVGYTPQNRYHVFVAKDTGLVEQWSFFANAADEEPGYTLPWTGWQTFGEVQIATVHGQDRDWQIAVHDSLPASVFESADPVAGL</sequence>
<name>A0A1U7NBF3_9CYAN</name>
<evidence type="ECO:0000256" key="1">
    <source>
        <dbReference type="SAM" id="SignalP"/>
    </source>
</evidence>
<evidence type="ECO:0000313" key="2">
    <source>
        <dbReference type="EMBL" id="OLT63244.1"/>
    </source>
</evidence>
<protein>
    <submittedName>
        <fullName evidence="2">Uncharacterized protein</fullName>
    </submittedName>
</protein>